<evidence type="ECO:0000256" key="1">
    <source>
        <dbReference type="ARBA" id="ARBA00004141"/>
    </source>
</evidence>
<keyword evidence="2" id="KW-1003">Cell membrane</keyword>
<feature type="transmembrane region" description="Helical" evidence="6">
    <location>
        <begin position="117"/>
        <end position="135"/>
    </location>
</feature>
<dbReference type="AlphaFoldDB" id="A0A9Q9IDW4"/>
<dbReference type="CDD" id="cd16914">
    <property type="entry name" value="EcfT"/>
    <property type="match status" value="1"/>
</dbReference>
<evidence type="ECO:0000313" key="8">
    <source>
        <dbReference type="Proteomes" id="UP001058003"/>
    </source>
</evidence>
<feature type="transmembrane region" description="Helical" evidence="6">
    <location>
        <begin position="244"/>
        <end position="262"/>
    </location>
</feature>
<dbReference type="PANTHER" id="PTHR34857">
    <property type="entry name" value="SLL0384 PROTEIN"/>
    <property type="match status" value="1"/>
</dbReference>
<reference evidence="7" key="1">
    <citation type="submission" date="2021-04" db="EMBL/GenBank/DDBJ databases">
        <title>Dactylosporangium aurantiacum NRRL B-8018 full assembly.</title>
        <authorList>
            <person name="Hartkoorn R.C."/>
            <person name="Beaudoing E."/>
            <person name="Hot D."/>
        </authorList>
    </citation>
    <scope>NUCLEOTIDE SEQUENCE</scope>
    <source>
        <strain evidence="7">NRRL B-8018</strain>
    </source>
</reference>
<accession>A0A9Q9IDW4</accession>
<evidence type="ECO:0000313" key="7">
    <source>
        <dbReference type="EMBL" id="UWZ53556.1"/>
    </source>
</evidence>
<dbReference type="EMBL" id="CP073767">
    <property type="protein sequence ID" value="UWZ53556.1"/>
    <property type="molecule type" value="Genomic_DNA"/>
</dbReference>
<dbReference type="Proteomes" id="UP001058003">
    <property type="component" value="Chromosome"/>
</dbReference>
<evidence type="ECO:0000256" key="2">
    <source>
        <dbReference type="ARBA" id="ARBA00022475"/>
    </source>
</evidence>
<keyword evidence="5 6" id="KW-0472">Membrane</keyword>
<dbReference type="PANTHER" id="PTHR34857:SF2">
    <property type="entry name" value="SLL0384 PROTEIN"/>
    <property type="match status" value="1"/>
</dbReference>
<keyword evidence="4 6" id="KW-1133">Transmembrane helix</keyword>
<dbReference type="OrthoDB" id="6400at2"/>
<comment type="subcellular location">
    <subcellularLocation>
        <location evidence="1">Membrane</location>
        <topology evidence="1">Multi-pass membrane protein</topology>
    </subcellularLocation>
</comment>
<dbReference type="InterPro" id="IPR051611">
    <property type="entry name" value="ECF_transporter_component"/>
</dbReference>
<proteinExistence type="predicted"/>
<feature type="transmembrane region" description="Helical" evidence="6">
    <location>
        <begin position="78"/>
        <end position="96"/>
    </location>
</feature>
<evidence type="ECO:0000256" key="5">
    <source>
        <dbReference type="ARBA" id="ARBA00023136"/>
    </source>
</evidence>
<dbReference type="InterPro" id="IPR003339">
    <property type="entry name" value="ABC/ECF_trnsptr_transmembrane"/>
</dbReference>
<keyword evidence="8" id="KW-1185">Reference proteome</keyword>
<name>A0A9Q9IDW4_9ACTN</name>
<keyword evidence="3 6" id="KW-0812">Transmembrane</keyword>
<dbReference type="KEGG" id="daur:Daura_44705"/>
<dbReference type="GO" id="GO:0005886">
    <property type="term" value="C:plasma membrane"/>
    <property type="evidence" value="ECO:0007669"/>
    <property type="project" value="UniProtKB-ARBA"/>
</dbReference>
<evidence type="ECO:0000256" key="6">
    <source>
        <dbReference type="SAM" id="Phobius"/>
    </source>
</evidence>
<evidence type="ECO:0000256" key="3">
    <source>
        <dbReference type="ARBA" id="ARBA00022692"/>
    </source>
</evidence>
<feature type="transmembrane region" description="Helical" evidence="6">
    <location>
        <begin position="33"/>
        <end position="58"/>
    </location>
</feature>
<evidence type="ECO:0000256" key="4">
    <source>
        <dbReference type="ARBA" id="ARBA00022989"/>
    </source>
</evidence>
<protein>
    <submittedName>
        <fullName evidence="7">Energy-coupling factor transporter transmembrane protein EcfT</fullName>
    </submittedName>
</protein>
<feature type="transmembrane region" description="Helical" evidence="6">
    <location>
        <begin position="155"/>
        <end position="175"/>
    </location>
</feature>
<dbReference type="Pfam" id="PF02361">
    <property type="entry name" value="CbiQ"/>
    <property type="match status" value="1"/>
</dbReference>
<gene>
    <name evidence="7" type="ORF">Daura_44705</name>
</gene>
<sequence>MSVSGGLSGARPRGLFGGRVTGWVRDRDATAKLLAAALLTAAVLSTVDPFVTAVAIAVELALLPLTGLSGPALWRRGWPLLLSAAVVLVFTVLLGAKEGPVVGTVAGFEVHEPALGYALRLIAIGLPGFVVFATIDPTDLADSLIAHLKVPPRFAIGALAAFRLVPLLTEEYRLIRLARRARGIDGGWNPARHVRLAVSATFGLLVGAIRRGIRLATAMEARGFDRGLPRTSARETRFGWSDGLVVATGAILAAALILLKFVHT</sequence>
<organism evidence="7 8">
    <name type="scientific">Dactylosporangium aurantiacum</name>
    <dbReference type="NCBI Taxonomy" id="35754"/>
    <lineage>
        <taxon>Bacteria</taxon>
        <taxon>Bacillati</taxon>
        <taxon>Actinomycetota</taxon>
        <taxon>Actinomycetes</taxon>
        <taxon>Micromonosporales</taxon>
        <taxon>Micromonosporaceae</taxon>
        <taxon>Dactylosporangium</taxon>
    </lineage>
</organism>
<dbReference type="RefSeq" id="WP_081971462.1">
    <property type="nucleotide sequence ID" value="NZ_CP073767.1"/>
</dbReference>